<reference evidence="2 3" key="1">
    <citation type="submission" date="2018-03" db="EMBL/GenBank/DDBJ databases">
        <title>Genomic Encyclopedia of Type Strains, Phase III (KMG-III): the genomes of soil and plant-associated and newly described type strains.</title>
        <authorList>
            <person name="Whitman W."/>
        </authorList>
    </citation>
    <scope>NUCLEOTIDE SEQUENCE [LARGE SCALE GENOMIC DNA]</scope>
    <source>
        <strain evidence="2 3">CGMCC 1.12259</strain>
    </source>
</reference>
<sequence length="143" mass="16153">MKKVLVVLCLVVVLLAGVFYSQSGKATDVQVNLGESVKFSDEELTNAAKAVKKKVRGFKSIELEELWYTEEESDRVVEDYLKYGKGSTNGIKEENVIVLVSNLKTDAKGGDGSFEPDFLYTDWNWILIRDDSSGKWRVDDWGY</sequence>
<organism evidence="2 3">
    <name type="scientific">Planomicrobium soli</name>
    <dbReference type="NCBI Taxonomy" id="1176648"/>
    <lineage>
        <taxon>Bacteria</taxon>
        <taxon>Bacillati</taxon>
        <taxon>Bacillota</taxon>
        <taxon>Bacilli</taxon>
        <taxon>Bacillales</taxon>
        <taxon>Caryophanaceae</taxon>
        <taxon>Planomicrobium</taxon>
    </lineage>
</organism>
<evidence type="ECO:0000313" key="2">
    <source>
        <dbReference type="EMBL" id="PSL41054.1"/>
    </source>
</evidence>
<dbReference type="AlphaFoldDB" id="A0A2P8H4B4"/>
<proteinExistence type="predicted"/>
<dbReference type="Pfam" id="PF16111">
    <property type="entry name" value="DUF4829"/>
    <property type="match status" value="1"/>
</dbReference>
<evidence type="ECO:0000259" key="1">
    <source>
        <dbReference type="Pfam" id="PF16111"/>
    </source>
</evidence>
<dbReference type="InterPro" id="IPR032256">
    <property type="entry name" value="DUF4829"/>
</dbReference>
<dbReference type="EMBL" id="PYAT01000003">
    <property type="protein sequence ID" value="PSL41054.1"/>
    <property type="molecule type" value="Genomic_DNA"/>
</dbReference>
<gene>
    <name evidence="2" type="ORF">B0H99_103188</name>
</gene>
<name>A0A2P8H4B4_9BACL</name>
<dbReference type="Proteomes" id="UP000242682">
    <property type="component" value="Unassembled WGS sequence"/>
</dbReference>
<evidence type="ECO:0000313" key="3">
    <source>
        <dbReference type="Proteomes" id="UP000242682"/>
    </source>
</evidence>
<protein>
    <submittedName>
        <fullName evidence="2">Uncharacterized protein DUF4829</fullName>
    </submittedName>
</protein>
<feature type="domain" description="DUF4829" evidence="1">
    <location>
        <begin position="54"/>
        <end position="142"/>
    </location>
</feature>
<accession>A0A2P8H4B4</accession>
<comment type="caution">
    <text evidence="2">The sequence shown here is derived from an EMBL/GenBank/DDBJ whole genome shotgun (WGS) entry which is preliminary data.</text>
</comment>
<keyword evidence="3" id="KW-1185">Reference proteome</keyword>
<dbReference type="RefSeq" id="WP_219905815.1">
    <property type="nucleotide sequence ID" value="NZ_PYAT01000003.1"/>
</dbReference>